<dbReference type="RefSeq" id="XP_022351786.1">
    <property type="nucleotide sequence ID" value="XM_022496078.1"/>
</dbReference>
<name>A0A2Y9ITY6_ENHLU</name>
<evidence type="ECO:0000313" key="2">
    <source>
        <dbReference type="Proteomes" id="UP000248482"/>
    </source>
</evidence>
<dbReference type="GeneID" id="111142783"/>
<feature type="compositionally biased region" description="Pro residues" evidence="1">
    <location>
        <begin position="1"/>
        <end position="10"/>
    </location>
</feature>
<sequence>MPALTSPPPVTAEDSRAPSLASSCEEANAPQASQPLRLFGNLPCGVASPCPQTASRPGQKMHFLSERPSARNTEIAGPPALWVGPGRAKHLEGVFLFCFYPE</sequence>
<accession>A0A2Y9ITY6</accession>
<organism evidence="2 3">
    <name type="scientific">Enhydra lutris kenyoni</name>
    <name type="common">northern sea otter</name>
    <dbReference type="NCBI Taxonomy" id="391180"/>
    <lineage>
        <taxon>Eukaryota</taxon>
        <taxon>Metazoa</taxon>
        <taxon>Chordata</taxon>
        <taxon>Craniata</taxon>
        <taxon>Vertebrata</taxon>
        <taxon>Euteleostomi</taxon>
        <taxon>Mammalia</taxon>
        <taxon>Eutheria</taxon>
        <taxon>Laurasiatheria</taxon>
        <taxon>Carnivora</taxon>
        <taxon>Caniformia</taxon>
        <taxon>Musteloidea</taxon>
        <taxon>Mustelidae</taxon>
        <taxon>Lutrinae</taxon>
        <taxon>Enhydra</taxon>
    </lineage>
</organism>
<keyword evidence="2" id="KW-1185">Reference proteome</keyword>
<evidence type="ECO:0000256" key="1">
    <source>
        <dbReference type="SAM" id="MobiDB-lite"/>
    </source>
</evidence>
<dbReference type="Proteomes" id="UP000248482">
    <property type="component" value="Unplaced"/>
</dbReference>
<feature type="region of interest" description="Disordered" evidence="1">
    <location>
        <begin position="1"/>
        <end position="29"/>
    </location>
</feature>
<protein>
    <submittedName>
        <fullName evidence="3">Uncharacterized protein LOC111142783</fullName>
    </submittedName>
</protein>
<proteinExistence type="predicted"/>
<reference evidence="3" key="1">
    <citation type="submission" date="2025-08" db="UniProtKB">
        <authorList>
            <consortium name="RefSeq"/>
        </authorList>
    </citation>
    <scope>IDENTIFICATION</scope>
    <source>
        <tissue evidence="3">Blood</tissue>
    </source>
</reference>
<evidence type="ECO:0000313" key="3">
    <source>
        <dbReference type="RefSeq" id="XP_022351786.1"/>
    </source>
</evidence>
<dbReference type="AlphaFoldDB" id="A0A2Y9ITY6"/>
<gene>
    <name evidence="3" type="primary">LOC111142783</name>
</gene>
<dbReference type="KEGG" id="elk:111142783"/>